<feature type="compositionally biased region" description="Basic residues" evidence="1">
    <location>
        <begin position="196"/>
        <end position="210"/>
    </location>
</feature>
<protein>
    <submittedName>
        <fullName evidence="2">Uncharacterized protein</fullName>
    </submittedName>
</protein>
<dbReference type="OrthoDB" id="10064411at2759"/>
<evidence type="ECO:0000256" key="1">
    <source>
        <dbReference type="SAM" id="MobiDB-lite"/>
    </source>
</evidence>
<evidence type="ECO:0000313" key="2">
    <source>
        <dbReference type="EMBL" id="CAI4213400.1"/>
    </source>
</evidence>
<feature type="compositionally biased region" description="Basic and acidic residues" evidence="1">
    <location>
        <begin position="211"/>
        <end position="222"/>
    </location>
</feature>
<dbReference type="EMBL" id="CALLCH030000008">
    <property type="protein sequence ID" value="CAI4213400.1"/>
    <property type="molecule type" value="Genomic_DNA"/>
</dbReference>
<feature type="compositionally biased region" description="Low complexity" evidence="1">
    <location>
        <begin position="87"/>
        <end position="118"/>
    </location>
</feature>
<accession>A0A9P1H007</accession>
<evidence type="ECO:0000313" key="3">
    <source>
        <dbReference type="Proteomes" id="UP000838763"/>
    </source>
</evidence>
<sequence>MNPSLPARVRPLLSAARHTRLYATAAKPKTSQSQVHPGAASTKPSSTPGARTPASPAPPSPATPEKKPAAKSTKTRGRKKKSDTDTDTPTEPTSTASSSSSSSDAASAPEPAATTPSPIREPTPAERAAVVFGAALSGPSRRRSIDPAAQATLVAGVLYREDMEEYAAASTEATRRLAASSSAEDAPSRKEARNSSGHRHSARSSKGRQFGRREAQKEKVDVHAAGSMDDDGGGSESNWAAPVEPQKIAKDLWDEELYKNVPVGIREFMKVEKKLKERHEREGTTG</sequence>
<organism evidence="2 3">
    <name type="scientific">Parascedosporium putredinis</name>
    <dbReference type="NCBI Taxonomy" id="1442378"/>
    <lineage>
        <taxon>Eukaryota</taxon>
        <taxon>Fungi</taxon>
        <taxon>Dikarya</taxon>
        <taxon>Ascomycota</taxon>
        <taxon>Pezizomycotina</taxon>
        <taxon>Sordariomycetes</taxon>
        <taxon>Hypocreomycetidae</taxon>
        <taxon>Microascales</taxon>
        <taxon>Microascaceae</taxon>
        <taxon>Parascedosporium</taxon>
    </lineage>
</organism>
<comment type="caution">
    <text evidence="2">The sequence shown here is derived from an EMBL/GenBank/DDBJ whole genome shotgun (WGS) entry which is preliminary data.</text>
</comment>
<name>A0A9P1H007_9PEZI</name>
<feature type="region of interest" description="Disordered" evidence="1">
    <location>
        <begin position="19"/>
        <end position="126"/>
    </location>
</feature>
<proteinExistence type="predicted"/>
<gene>
    <name evidence="2" type="ORF">PPNO1_LOCUS3146</name>
</gene>
<feature type="compositionally biased region" description="Low complexity" evidence="1">
    <location>
        <begin position="44"/>
        <end position="54"/>
    </location>
</feature>
<reference evidence="2" key="1">
    <citation type="submission" date="2022-11" db="EMBL/GenBank/DDBJ databases">
        <authorList>
            <person name="Scott C."/>
            <person name="Bruce N."/>
        </authorList>
    </citation>
    <scope>NUCLEOTIDE SEQUENCE</scope>
</reference>
<feature type="region of interest" description="Disordered" evidence="1">
    <location>
        <begin position="167"/>
        <end position="243"/>
    </location>
</feature>
<dbReference type="AlphaFoldDB" id="A0A9P1H007"/>
<dbReference type="Proteomes" id="UP000838763">
    <property type="component" value="Unassembled WGS sequence"/>
</dbReference>
<keyword evidence="3" id="KW-1185">Reference proteome</keyword>